<keyword evidence="3" id="KW-1185">Reference proteome</keyword>
<dbReference type="Pfam" id="PF13384">
    <property type="entry name" value="HTH_23"/>
    <property type="match status" value="1"/>
</dbReference>
<dbReference type="SUPFAM" id="SSF46689">
    <property type="entry name" value="Homeodomain-like"/>
    <property type="match status" value="1"/>
</dbReference>
<dbReference type="OrthoDB" id="893551at2"/>
<evidence type="ECO:0000313" key="2">
    <source>
        <dbReference type="EMBL" id="EFH89995.1"/>
    </source>
</evidence>
<organism evidence="2 3">
    <name type="scientific">Ktedonobacter racemifer DSM 44963</name>
    <dbReference type="NCBI Taxonomy" id="485913"/>
    <lineage>
        <taxon>Bacteria</taxon>
        <taxon>Bacillati</taxon>
        <taxon>Chloroflexota</taxon>
        <taxon>Ktedonobacteria</taxon>
        <taxon>Ktedonobacterales</taxon>
        <taxon>Ktedonobacteraceae</taxon>
        <taxon>Ktedonobacter</taxon>
    </lineage>
</organism>
<evidence type="ECO:0000256" key="1">
    <source>
        <dbReference type="SAM" id="MobiDB-lite"/>
    </source>
</evidence>
<dbReference type="InParanoid" id="D6TCH8"/>
<dbReference type="Proteomes" id="UP000004508">
    <property type="component" value="Unassembled WGS sequence"/>
</dbReference>
<dbReference type="eggNOG" id="COG3415">
    <property type="taxonomic scope" value="Bacteria"/>
</dbReference>
<feature type="region of interest" description="Disordered" evidence="1">
    <location>
        <begin position="140"/>
        <end position="164"/>
    </location>
</feature>
<dbReference type="InterPro" id="IPR009057">
    <property type="entry name" value="Homeodomain-like_sf"/>
</dbReference>
<evidence type="ECO:0008006" key="4">
    <source>
        <dbReference type="Google" id="ProtNLM"/>
    </source>
</evidence>
<dbReference type="EMBL" id="ADVG01000001">
    <property type="protein sequence ID" value="EFH89995.1"/>
    <property type="molecule type" value="Genomic_DNA"/>
</dbReference>
<name>D6TCH8_KTERA</name>
<proteinExistence type="predicted"/>
<accession>D6TCH8</accession>
<sequence>MSSRSKVISESLETLENYEHELRGKRPVERIRMLRLLKTRQATTRQQCADLLGYSHRQVSRWWAQYQQEGLDDLLRLAPAHGRRGRMTAEAWQDLQEQMKTGQIARLQDAQQYLDEHWGISYSSVSSLSWRIQQQHVKLKTGRRQHRRSSPQQQAQLKKTSETC</sequence>
<comment type="caution">
    <text evidence="2">The sequence shown here is derived from an EMBL/GenBank/DDBJ whole genome shotgun (WGS) entry which is preliminary data.</text>
</comment>
<feature type="compositionally biased region" description="Basic residues" evidence="1">
    <location>
        <begin position="140"/>
        <end position="149"/>
    </location>
</feature>
<evidence type="ECO:0000313" key="3">
    <source>
        <dbReference type="Proteomes" id="UP000004508"/>
    </source>
</evidence>
<protein>
    <recommendedName>
        <fullName evidence="4">Transposase</fullName>
    </recommendedName>
</protein>
<reference evidence="2 3" key="1">
    <citation type="journal article" date="2011" name="Stand. Genomic Sci.">
        <title>Non-contiguous finished genome sequence and contextual data of the filamentous soil bacterium Ktedonobacter racemifer type strain (SOSP1-21).</title>
        <authorList>
            <person name="Chang Y.J."/>
            <person name="Land M."/>
            <person name="Hauser L."/>
            <person name="Chertkov O."/>
            <person name="Del Rio T.G."/>
            <person name="Nolan M."/>
            <person name="Copeland A."/>
            <person name="Tice H."/>
            <person name="Cheng J.F."/>
            <person name="Lucas S."/>
            <person name="Han C."/>
            <person name="Goodwin L."/>
            <person name="Pitluck S."/>
            <person name="Ivanova N."/>
            <person name="Ovchinikova G."/>
            <person name="Pati A."/>
            <person name="Chen A."/>
            <person name="Palaniappan K."/>
            <person name="Mavromatis K."/>
            <person name="Liolios K."/>
            <person name="Brettin T."/>
            <person name="Fiebig A."/>
            <person name="Rohde M."/>
            <person name="Abt B."/>
            <person name="Goker M."/>
            <person name="Detter J.C."/>
            <person name="Woyke T."/>
            <person name="Bristow J."/>
            <person name="Eisen J.A."/>
            <person name="Markowitz V."/>
            <person name="Hugenholtz P."/>
            <person name="Kyrpides N.C."/>
            <person name="Klenk H.P."/>
            <person name="Lapidus A."/>
        </authorList>
    </citation>
    <scope>NUCLEOTIDE SEQUENCE [LARGE SCALE GENOMIC DNA]</scope>
    <source>
        <strain evidence="3">DSM 44963</strain>
    </source>
</reference>
<dbReference type="AlphaFoldDB" id="D6TCH8"/>
<dbReference type="RefSeq" id="WP_007906998.1">
    <property type="nucleotide sequence ID" value="NZ_ADVG01000001.1"/>
</dbReference>
<gene>
    <name evidence="2" type="ORF">Krac_11589</name>
</gene>